<dbReference type="HOGENOM" id="CLU_433859_0_0_1"/>
<dbReference type="GO" id="GO:0008270">
    <property type="term" value="F:zinc ion binding"/>
    <property type="evidence" value="ECO:0007669"/>
    <property type="project" value="UniProtKB-KW"/>
</dbReference>
<dbReference type="EMBL" id="KI287078">
    <property type="protein sequence ID" value="ESA10468.1"/>
    <property type="molecule type" value="Genomic_DNA"/>
</dbReference>
<name>U9TVV0_RHIID</name>
<evidence type="ECO:0000259" key="2">
    <source>
        <dbReference type="PROSITE" id="PS50966"/>
    </source>
</evidence>
<protein>
    <recommendedName>
        <fullName evidence="2">SWIM-type domain-containing protein</fullName>
    </recommendedName>
</protein>
<organism evidence="3">
    <name type="scientific">Rhizophagus irregularis (strain DAOM 181602 / DAOM 197198 / MUCL 43194)</name>
    <name type="common">Arbuscular mycorrhizal fungus</name>
    <name type="synonym">Glomus intraradices</name>
    <dbReference type="NCBI Taxonomy" id="747089"/>
    <lineage>
        <taxon>Eukaryota</taxon>
        <taxon>Fungi</taxon>
        <taxon>Fungi incertae sedis</taxon>
        <taxon>Mucoromycota</taxon>
        <taxon>Glomeromycotina</taxon>
        <taxon>Glomeromycetes</taxon>
        <taxon>Glomerales</taxon>
        <taxon>Glomeraceae</taxon>
        <taxon>Rhizophagus</taxon>
    </lineage>
</organism>
<feature type="domain" description="SWIM-type" evidence="2">
    <location>
        <begin position="421"/>
        <end position="454"/>
    </location>
</feature>
<keyword evidence="1" id="KW-0862">Zinc</keyword>
<keyword evidence="1" id="KW-0479">Metal-binding</keyword>
<accession>U9TVV0</accession>
<evidence type="ECO:0000313" key="3">
    <source>
        <dbReference type="EMBL" id="ESA10468.1"/>
    </source>
</evidence>
<reference evidence="3" key="1">
    <citation type="submission" date="2013-07" db="EMBL/GenBank/DDBJ databases">
        <title>The genome of an arbuscular mycorrhizal fungus provides insights into the evolution of the oldest plant symbiosis.</title>
        <authorList>
            <consortium name="DOE Joint Genome Institute"/>
            <person name="Tisserant E."/>
            <person name="Malbreil M."/>
            <person name="Kuo A."/>
            <person name="Kohler A."/>
            <person name="Symeonidi A."/>
            <person name="Balestrini R."/>
            <person name="Charron P."/>
            <person name="Duensing N."/>
            <person name="Frei-dit-Frey N."/>
            <person name="Gianinazzi-Pearson V."/>
            <person name="Gilbert B."/>
            <person name="Handa Y."/>
            <person name="Hijri M."/>
            <person name="Kaul R."/>
            <person name="Kawaguchi M."/>
            <person name="Krajinski F."/>
            <person name="Lammers P."/>
            <person name="Lapierre D."/>
            <person name="Masclaux F.G."/>
            <person name="Murat C."/>
            <person name="Morin E."/>
            <person name="Ndikumana S."/>
            <person name="Pagni M."/>
            <person name="Petitpierre D."/>
            <person name="Requena N."/>
            <person name="Rosikiewicz P."/>
            <person name="Riley R."/>
            <person name="Saito K."/>
            <person name="San Clemente H."/>
            <person name="Shapiro H."/>
            <person name="van Tuinen D."/>
            <person name="Becard G."/>
            <person name="Bonfante P."/>
            <person name="Paszkowski U."/>
            <person name="Shachar-Hill Y."/>
            <person name="Young J.P."/>
            <person name="Sanders I.R."/>
            <person name="Henrissat B."/>
            <person name="Rensing S.A."/>
            <person name="Grigoriev I.V."/>
            <person name="Corradi N."/>
            <person name="Roux C."/>
            <person name="Martin F."/>
        </authorList>
    </citation>
    <scope>NUCLEOTIDE SEQUENCE</scope>
    <source>
        <strain evidence="3">DAOM 197198</strain>
    </source>
</reference>
<dbReference type="AlphaFoldDB" id="U9TVV0"/>
<dbReference type="eggNOG" id="ENOG502RZN1">
    <property type="taxonomic scope" value="Eukaryota"/>
</dbReference>
<dbReference type="VEuPathDB" id="FungiDB:RhiirFUN_000871"/>
<dbReference type="InterPro" id="IPR007527">
    <property type="entry name" value="Znf_SWIM"/>
</dbReference>
<proteinExistence type="predicted"/>
<evidence type="ECO:0000256" key="1">
    <source>
        <dbReference type="PROSITE-ProRule" id="PRU00325"/>
    </source>
</evidence>
<keyword evidence="1" id="KW-0863">Zinc-finger</keyword>
<sequence length="575" mass="68939">MMQNNADVDRVMVDFHDFDDYIADLFENMNNSTNKENHEFKLSCTIKSTRLEDNIDLLPREIYKRLVERGLDLNIRQKQIHYWWTAIGQHRYKRDEDPFISAQKWLKEDSYHVIFQKNCPNSLGFLTELWNVLKNSQFKIHEIGVDATYNTNNLKFELYVVHAEIDGMGFPLAYLTGLEPEFFISDKDFAQISAARFVWKNIKVQLCLWHIKKAVEARLSSNKKPIQINYNGEAAHKLFSFIDPSFRPNLTKEKIIFCPKELRSIVWEKMNKHLHEHPLIPMANGQFRSSNQIWKEAVKEIYDFCQQHLLSWLWVYLWNEWYSADRWFLWFRAGCSNKLSIMKTNMFVEAHWKVLKRDFLYKFFRPRLDLVVFIIMKQVVPQNERKFNHIFVVKREKVDRRKAFKREWKELSSRVLNNNLYLTDINNCFCGCPSFLTSRFLICKHLIQQKGIVDTLFFDMVYRHHQYLFINTISSQIIDFERSNSHNLQTALIFEVAEDENLQVCKEIYERLINTTEKVLDILKDQQDKGNFKWVKSVEKNFQPIEKMLTEITVYKRRRTMEAKVLHELDDIGNL</sequence>
<dbReference type="PROSITE" id="PS50966">
    <property type="entry name" value="ZF_SWIM"/>
    <property type="match status" value="1"/>
</dbReference>
<gene>
    <name evidence="3" type="ORF">GLOINDRAFT_29421</name>
</gene>